<dbReference type="Proteomes" id="UP001469553">
    <property type="component" value="Unassembled WGS sequence"/>
</dbReference>
<gene>
    <name evidence="1" type="ORF">AMECASPLE_013355</name>
</gene>
<sequence>MGAVWVLGIYTVTLWLKGSCLPVFQIVEQYEEQQKMQNGITGGVVRVMGSGSPVGGPKQGGNFHSSRPGAKAVKMFEKHYHETLTRPLT</sequence>
<proteinExistence type="predicted"/>
<accession>A0ABV0YZA1</accession>
<reference evidence="1 2" key="1">
    <citation type="submission" date="2021-06" db="EMBL/GenBank/DDBJ databases">
        <authorList>
            <person name="Palmer J.M."/>
        </authorList>
    </citation>
    <scope>NUCLEOTIDE SEQUENCE [LARGE SCALE GENOMIC DNA]</scope>
    <source>
        <strain evidence="1 2">AS_MEX2019</strain>
        <tissue evidence="1">Muscle</tissue>
    </source>
</reference>
<name>A0ABV0YZA1_9TELE</name>
<evidence type="ECO:0000313" key="1">
    <source>
        <dbReference type="EMBL" id="MEQ2299248.1"/>
    </source>
</evidence>
<comment type="caution">
    <text evidence="1">The sequence shown here is derived from an EMBL/GenBank/DDBJ whole genome shotgun (WGS) entry which is preliminary data.</text>
</comment>
<evidence type="ECO:0000313" key="2">
    <source>
        <dbReference type="Proteomes" id="UP001469553"/>
    </source>
</evidence>
<protein>
    <submittedName>
        <fullName evidence="1">Uncharacterized protein</fullName>
    </submittedName>
</protein>
<keyword evidence="2" id="KW-1185">Reference proteome</keyword>
<dbReference type="EMBL" id="JAHRIP010047895">
    <property type="protein sequence ID" value="MEQ2299248.1"/>
    <property type="molecule type" value="Genomic_DNA"/>
</dbReference>
<organism evidence="1 2">
    <name type="scientific">Ameca splendens</name>
    <dbReference type="NCBI Taxonomy" id="208324"/>
    <lineage>
        <taxon>Eukaryota</taxon>
        <taxon>Metazoa</taxon>
        <taxon>Chordata</taxon>
        <taxon>Craniata</taxon>
        <taxon>Vertebrata</taxon>
        <taxon>Euteleostomi</taxon>
        <taxon>Actinopterygii</taxon>
        <taxon>Neopterygii</taxon>
        <taxon>Teleostei</taxon>
        <taxon>Neoteleostei</taxon>
        <taxon>Acanthomorphata</taxon>
        <taxon>Ovalentaria</taxon>
        <taxon>Atherinomorphae</taxon>
        <taxon>Cyprinodontiformes</taxon>
        <taxon>Goodeidae</taxon>
        <taxon>Ameca</taxon>
    </lineage>
</organism>